<evidence type="ECO:0000313" key="2">
    <source>
        <dbReference type="EMBL" id="MBB5868262.1"/>
    </source>
</evidence>
<dbReference type="EMBL" id="JACHMN010000002">
    <property type="protein sequence ID" value="MBB5868262.1"/>
    <property type="molecule type" value="Genomic_DNA"/>
</dbReference>
<organism evidence="2 3">
    <name type="scientific">Allocatelliglobosispora scoriae</name>
    <dbReference type="NCBI Taxonomy" id="643052"/>
    <lineage>
        <taxon>Bacteria</taxon>
        <taxon>Bacillati</taxon>
        <taxon>Actinomycetota</taxon>
        <taxon>Actinomycetes</taxon>
        <taxon>Micromonosporales</taxon>
        <taxon>Micromonosporaceae</taxon>
        <taxon>Allocatelliglobosispora</taxon>
    </lineage>
</organism>
<sequence>MSLVDSVEKEFTLQTAVTRYDELRMRDALALQPLSADDALQMLALGEVIARKAGYGRQLSVRSARAAGASWAQIGAALGMSKQSAWESHARWISEQAEQHRRTGLEGFDAEQEAAARDLAGGSDEA</sequence>
<accession>A0A841BNE1</accession>
<evidence type="ECO:0000256" key="1">
    <source>
        <dbReference type="SAM" id="MobiDB-lite"/>
    </source>
</evidence>
<protein>
    <submittedName>
        <fullName evidence="2">Uncharacterized protein</fullName>
    </submittedName>
</protein>
<reference evidence="2 3" key="1">
    <citation type="submission" date="2020-08" db="EMBL/GenBank/DDBJ databases">
        <title>Sequencing the genomes of 1000 actinobacteria strains.</title>
        <authorList>
            <person name="Klenk H.-P."/>
        </authorList>
    </citation>
    <scope>NUCLEOTIDE SEQUENCE [LARGE SCALE GENOMIC DNA]</scope>
    <source>
        <strain evidence="2 3">DSM 45362</strain>
    </source>
</reference>
<proteinExistence type="predicted"/>
<keyword evidence="3" id="KW-1185">Reference proteome</keyword>
<feature type="region of interest" description="Disordered" evidence="1">
    <location>
        <begin position="97"/>
        <end position="126"/>
    </location>
</feature>
<dbReference type="AlphaFoldDB" id="A0A841BNE1"/>
<evidence type="ECO:0000313" key="3">
    <source>
        <dbReference type="Proteomes" id="UP000587527"/>
    </source>
</evidence>
<gene>
    <name evidence="2" type="ORF">F4553_001641</name>
</gene>
<dbReference type="RefSeq" id="WP_184834061.1">
    <property type="nucleotide sequence ID" value="NZ_JACHMN010000002.1"/>
</dbReference>
<comment type="caution">
    <text evidence="2">The sequence shown here is derived from an EMBL/GenBank/DDBJ whole genome shotgun (WGS) entry which is preliminary data.</text>
</comment>
<dbReference type="Proteomes" id="UP000587527">
    <property type="component" value="Unassembled WGS sequence"/>
</dbReference>
<name>A0A841BNE1_9ACTN</name>